<comment type="catalytic activity">
    <reaction evidence="11">
        <text>[GlcNAc-(1-&gt;4)-Mur2Ac(oyl-L-Ala-gamma-D-Glu-L-Lys-D-Ala-D-Ala)](n)-di-trans,octa-cis-undecaprenyl diphosphate + beta-D-GlcNAc-(1-&gt;4)-Mur2Ac(oyl-L-Ala-gamma-D-Glu-L-Lys-D-Ala-D-Ala)-di-trans,octa-cis-undecaprenyl diphosphate = [GlcNAc-(1-&gt;4)-Mur2Ac(oyl-L-Ala-gamma-D-Glu-L-Lys-D-Ala-D-Ala)](n+1)-di-trans,octa-cis-undecaprenyl diphosphate + di-trans,octa-cis-undecaprenyl diphosphate + H(+)</text>
        <dbReference type="Rhea" id="RHEA:23708"/>
        <dbReference type="Rhea" id="RHEA-COMP:9602"/>
        <dbReference type="Rhea" id="RHEA-COMP:9603"/>
        <dbReference type="ChEBI" id="CHEBI:15378"/>
        <dbReference type="ChEBI" id="CHEBI:58405"/>
        <dbReference type="ChEBI" id="CHEBI:60033"/>
        <dbReference type="ChEBI" id="CHEBI:78435"/>
        <dbReference type="EC" id="2.4.99.28"/>
    </reaction>
</comment>
<comment type="similarity">
    <text evidence="11">Belongs to the SEDS family. MrdB/RodA subfamily.</text>
</comment>
<name>A0ABN8VZ74_9BACT</name>
<dbReference type="HAMAP" id="MF_02079">
    <property type="entry name" value="PGT_RodA"/>
    <property type="match status" value="1"/>
</dbReference>
<dbReference type="InterPro" id="IPR011923">
    <property type="entry name" value="RodA/MrdB"/>
</dbReference>
<feature type="transmembrane region" description="Helical" evidence="11">
    <location>
        <begin position="342"/>
        <end position="360"/>
    </location>
</feature>
<keyword evidence="7 11" id="KW-0573">Peptidoglycan synthesis</keyword>
<dbReference type="GO" id="GO:0016757">
    <property type="term" value="F:glycosyltransferase activity"/>
    <property type="evidence" value="ECO:0007669"/>
    <property type="project" value="UniProtKB-KW"/>
</dbReference>
<feature type="transmembrane region" description="Helical" evidence="11">
    <location>
        <begin position="305"/>
        <end position="330"/>
    </location>
</feature>
<feature type="transmembrane region" description="Helical" evidence="11">
    <location>
        <begin position="273"/>
        <end position="293"/>
    </location>
</feature>
<dbReference type="InterPro" id="IPR001182">
    <property type="entry name" value="FtsW/RodA"/>
</dbReference>
<evidence type="ECO:0000256" key="1">
    <source>
        <dbReference type="ARBA" id="ARBA00004141"/>
    </source>
</evidence>
<dbReference type="NCBIfam" id="TIGR02210">
    <property type="entry name" value="rodA_shape"/>
    <property type="match status" value="1"/>
</dbReference>
<evidence type="ECO:0000256" key="8">
    <source>
        <dbReference type="ARBA" id="ARBA00022989"/>
    </source>
</evidence>
<dbReference type="RefSeq" id="WP_282011890.1">
    <property type="nucleotide sequence ID" value="NZ_OX336137.1"/>
</dbReference>
<accession>A0ABN8VZ74</accession>
<dbReference type="PANTHER" id="PTHR30474:SF1">
    <property type="entry name" value="PEPTIDOGLYCAN GLYCOSYLTRANSFERASE MRDB"/>
    <property type="match status" value="1"/>
</dbReference>
<gene>
    <name evidence="12" type="primary">mrdB</name>
    <name evidence="11" type="synonym">rodA</name>
    <name evidence="12" type="ORF">NSPWAT_2174</name>
</gene>
<protein>
    <recommendedName>
        <fullName evidence="11">Peptidoglycan glycosyltransferase RodA</fullName>
        <shortName evidence="11">PGT</shortName>
        <ecNumber evidence="11">2.4.99.28</ecNumber>
    </recommendedName>
    <alternativeName>
        <fullName evidence="11">Cell elongation protein RodA</fullName>
    </alternativeName>
    <alternativeName>
        <fullName evidence="11">Cell wall polymerase</fullName>
    </alternativeName>
    <alternativeName>
        <fullName evidence="11">Peptidoglycan polymerase</fullName>
        <shortName evidence="11">PG polymerase</shortName>
    </alternativeName>
</protein>
<dbReference type="EC" id="2.4.99.28" evidence="11"/>
<evidence type="ECO:0000256" key="9">
    <source>
        <dbReference type="ARBA" id="ARBA00023136"/>
    </source>
</evidence>
<dbReference type="Pfam" id="PF01098">
    <property type="entry name" value="FTSW_RODA_SPOVE"/>
    <property type="match status" value="1"/>
</dbReference>
<evidence type="ECO:0000313" key="12">
    <source>
        <dbReference type="EMBL" id="CAI2719030.1"/>
    </source>
</evidence>
<evidence type="ECO:0000256" key="5">
    <source>
        <dbReference type="ARBA" id="ARBA00022692"/>
    </source>
</evidence>
<evidence type="ECO:0000256" key="11">
    <source>
        <dbReference type="HAMAP-Rule" id="MF_02079"/>
    </source>
</evidence>
<keyword evidence="4 11" id="KW-0808">Transferase</keyword>
<keyword evidence="5 11" id="KW-0812">Transmembrane</keyword>
<keyword evidence="2 11" id="KW-1003">Cell membrane</keyword>
<feature type="transmembrane region" description="Helical" evidence="11">
    <location>
        <begin position="49"/>
        <end position="67"/>
    </location>
</feature>
<evidence type="ECO:0000313" key="13">
    <source>
        <dbReference type="Proteomes" id="UP001157733"/>
    </source>
</evidence>
<keyword evidence="8 11" id="KW-1133">Transmembrane helix</keyword>
<feature type="transmembrane region" description="Helical" evidence="11">
    <location>
        <begin position="12"/>
        <end position="29"/>
    </location>
</feature>
<proteinExistence type="inferred from homology"/>
<evidence type="ECO:0000256" key="3">
    <source>
        <dbReference type="ARBA" id="ARBA00022676"/>
    </source>
</evidence>
<keyword evidence="10 11" id="KW-0961">Cell wall biogenesis/degradation</keyword>
<reference evidence="12 13" key="1">
    <citation type="submission" date="2022-09" db="EMBL/GenBank/DDBJ databases">
        <authorList>
            <person name="Kop L."/>
        </authorList>
    </citation>
    <scope>NUCLEOTIDE SEQUENCE [LARGE SCALE GENOMIC DNA]</scope>
    <source>
        <strain evidence="12 13">347</strain>
    </source>
</reference>
<keyword evidence="9 11" id="KW-0472">Membrane</keyword>
<comment type="function">
    <text evidence="11">Peptidoglycan polymerase that is essential for cell wall elongation.</text>
</comment>
<dbReference type="PROSITE" id="PS00428">
    <property type="entry name" value="FTSW_RODA_SPOVE"/>
    <property type="match status" value="1"/>
</dbReference>
<organism evidence="12 13">
    <name type="scientific">Nitrospina watsonii</name>
    <dbReference type="NCBI Taxonomy" id="1323948"/>
    <lineage>
        <taxon>Bacteria</taxon>
        <taxon>Pseudomonadati</taxon>
        <taxon>Nitrospinota/Tectimicrobiota group</taxon>
        <taxon>Nitrospinota</taxon>
        <taxon>Nitrospinia</taxon>
        <taxon>Nitrospinales</taxon>
        <taxon>Nitrospinaceae</taxon>
        <taxon>Nitrospina</taxon>
    </lineage>
</organism>
<dbReference type="Proteomes" id="UP001157733">
    <property type="component" value="Chromosome"/>
</dbReference>
<sequence>MMDRRLISNFNVWYLLLILVIAGIGVITIHSANHTRMEAFFRGLYLKQIYWILIGLVTLFVAVAVDYRVWSRYAWAIYAAMVLALAYVLFFGSVASGAQRWIQIGPLTLQVSEFAKYALIIILAKYFEEAKPQGHKYGLKDLVVPFLLTALLGGLIALQPDLGTALIVFFIFFVFVVASEIEFKTLLRLGASILILAPLTWFLMKDYQKQRVMTLFNPELDPLGAGYHTIQSKIAVGSGGFWGKGLYAGTQSRLNFLPEKHTDFIFSVYAEEMGFLGVMLLLTLFLVLVLKGLNIAYRAADRFGVFLGLGIVAGISFHVIFNIGMTVGLFPVTGLPLPLMSYGGSSLVTTFFALGLLLNIEMRRNVL</sequence>
<comment type="pathway">
    <text evidence="11">Cell wall biogenesis; peptidoglycan biosynthesis.</text>
</comment>
<dbReference type="EMBL" id="OX336137">
    <property type="protein sequence ID" value="CAI2719030.1"/>
    <property type="molecule type" value="Genomic_DNA"/>
</dbReference>
<evidence type="ECO:0000256" key="6">
    <source>
        <dbReference type="ARBA" id="ARBA00022960"/>
    </source>
</evidence>
<feature type="transmembrane region" description="Helical" evidence="11">
    <location>
        <begin position="162"/>
        <end position="179"/>
    </location>
</feature>
<evidence type="ECO:0000256" key="7">
    <source>
        <dbReference type="ARBA" id="ARBA00022984"/>
    </source>
</evidence>
<feature type="transmembrane region" description="Helical" evidence="11">
    <location>
        <begin position="74"/>
        <end position="95"/>
    </location>
</feature>
<feature type="transmembrane region" description="Helical" evidence="11">
    <location>
        <begin position="186"/>
        <end position="204"/>
    </location>
</feature>
<keyword evidence="6 11" id="KW-0133">Cell shape</keyword>
<evidence type="ECO:0000256" key="2">
    <source>
        <dbReference type="ARBA" id="ARBA00022475"/>
    </source>
</evidence>
<keyword evidence="3 11" id="KW-0328">Glycosyltransferase</keyword>
<keyword evidence="13" id="KW-1185">Reference proteome</keyword>
<dbReference type="InterPro" id="IPR018365">
    <property type="entry name" value="Cell_cycle_FtsW-rel_CS"/>
</dbReference>
<dbReference type="PANTHER" id="PTHR30474">
    <property type="entry name" value="CELL CYCLE PROTEIN"/>
    <property type="match status" value="1"/>
</dbReference>
<evidence type="ECO:0000256" key="4">
    <source>
        <dbReference type="ARBA" id="ARBA00022679"/>
    </source>
</evidence>
<comment type="subcellular location">
    <subcellularLocation>
        <location evidence="11">Cell membrane</location>
        <topology evidence="11">Multi-pass membrane protein</topology>
    </subcellularLocation>
    <subcellularLocation>
        <location evidence="1">Membrane</location>
        <topology evidence="1">Multi-pass membrane protein</topology>
    </subcellularLocation>
</comment>
<evidence type="ECO:0000256" key="10">
    <source>
        <dbReference type="ARBA" id="ARBA00023316"/>
    </source>
</evidence>